<dbReference type="Pfam" id="PF13380">
    <property type="entry name" value="CoA_binding_2"/>
    <property type="match status" value="1"/>
</dbReference>
<dbReference type="GO" id="GO:0043758">
    <property type="term" value="F:acetate-CoA ligase (ADP-forming) activity"/>
    <property type="evidence" value="ECO:0007669"/>
    <property type="project" value="InterPro"/>
</dbReference>
<evidence type="ECO:0000313" key="8">
    <source>
        <dbReference type="Proteomes" id="UP000556329"/>
    </source>
</evidence>
<dbReference type="Gene3D" id="3.40.50.720">
    <property type="entry name" value="NAD(P)-binding Rossmann-like Domain"/>
    <property type="match status" value="1"/>
</dbReference>
<reference evidence="7 8" key="1">
    <citation type="submission" date="2020-08" db="EMBL/GenBank/DDBJ databases">
        <title>Genomic Encyclopedia of Type Strains, Phase IV (KMG-IV): sequencing the most valuable type-strain genomes for metagenomic binning, comparative biology and taxonomic classification.</title>
        <authorList>
            <person name="Goeker M."/>
        </authorList>
    </citation>
    <scope>NUCLEOTIDE SEQUENCE [LARGE SCALE GENOMIC DNA]</scope>
    <source>
        <strain evidence="7 8">DSM 100039</strain>
    </source>
</reference>
<accession>A0A841PKA2</accession>
<proteinExistence type="predicted"/>
<dbReference type="Pfam" id="PF00583">
    <property type="entry name" value="Acetyltransf_1"/>
    <property type="match status" value="1"/>
</dbReference>
<dbReference type="InterPro" id="IPR013815">
    <property type="entry name" value="ATP_grasp_subdomain_1"/>
</dbReference>
<dbReference type="GO" id="GO:0006099">
    <property type="term" value="P:tricarboxylic acid cycle"/>
    <property type="evidence" value="ECO:0007669"/>
    <property type="project" value="UniProtKB-KW"/>
</dbReference>
<dbReference type="Gene3D" id="3.40.630.30">
    <property type="match status" value="1"/>
</dbReference>
<evidence type="ECO:0000256" key="5">
    <source>
        <dbReference type="SAM" id="MobiDB-lite"/>
    </source>
</evidence>
<dbReference type="InterPro" id="IPR032875">
    <property type="entry name" value="Succ_CoA_lig_flav_dom"/>
</dbReference>
<dbReference type="Pfam" id="PF13549">
    <property type="entry name" value="ATP-grasp_5"/>
    <property type="match status" value="1"/>
</dbReference>
<evidence type="ECO:0000256" key="4">
    <source>
        <dbReference type="ARBA" id="ARBA00022840"/>
    </source>
</evidence>
<protein>
    <submittedName>
        <fullName evidence="7">Acetyltransferase</fullName>
    </submittedName>
</protein>
<dbReference type="PROSITE" id="PS51186">
    <property type="entry name" value="GNAT"/>
    <property type="match status" value="1"/>
</dbReference>
<keyword evidence="4" id="KW-0067">ATP-binding</keyword>
<comment type="caution">
    <text evidence="7">The sequence shown here is derived from an EMBL/GenBank/DDBJ whole genome shotgun (WGS) entry which is preliminary data.</text>
</comment>
<dbReference type="GO" id="GO:0016747">
    <property type="term" value="F:acyltransferase activity, transferring groups other than amino-acyl groups"/>
    <property type="evidence" value="ECO:0007669"/>
    <property type="project" value="InterPro"/>
</dbReference>
<evidence type="ECO:0000259" key="6">
    <source>
        <dbReference type="PROSITE" id="PS51186"/>
    </source>
</evidence>
<dbReference type="AlphaFoldDB" id="A0A841PKA2"/>
<keyword evidence="1" id="KW-0816">Tricarboxylic acid cycle</keyword>
<keyword evidence="8" id="KW-1185">Reference proteome</keyword>
<dbReference type="PANTHER" id="PTHR43334:SF1">
    <property type="entry name" value="3-HYDROXYPROPIONATE--COA LIGASE [ADP-FORMING]"/>
    <property type="match status" value="1"/>
</dbReference>
<evidence type="ECO:0000313" key="7">
    <source>
        <dbReference type="EMBL" id="MBB6408915.1"/>
    </source>
</evidence>
<dbReference type="InterPro" id="IPR016181">
    <property type="entry name" value="Acyl_CoA_acyltransferase"/>
</dbReference>
<dbReference type="GO" id="GO:0005524">
    <property type="term" value="F:ATP binding"/>
    <property type="evidence" value="ECO:0007669"/>
    <property type="project" value="UniProtKB-KW"/>
</dbReference>
<dbReference type="InterPro" id="IPR016102">
    <property type="entry name" value="Succinyl-CoA_synth-like"/>
</dbReference>
<gene>
    <name evidence="7" type="ORF">HNQ71_001559</name>
</gene>
<dbReference type="Pfam" id="PF19045">
    <property type="entry name" value="Ligase_CoA_2"/>
    <property type="match status" value="1"/>
</dbReference>
<evidence type="ECO:0000256" key="1">
    <source>
        <dbReference type="ARBA" id="ARBA00022532"/>
    </source>
</evidence>
<keyword evidence="2" id="KW-0436">Ligase</keyword>
<dbReference type="InterPro" id="IPR051538">
    <property type="entry name" value="Acyl-CoA_Synth/Transferase"/>
</dbReference>
<dbReference type="Gene3D" id="3.30.1490.20">
    <property type="entry name" value="ATP-grasp fold, A domain"/>
    <property type="match status" value="1"/>
</dbReference>
<organism evidence="7 8">
    <name type="scientific">Mesorhizobium sangaii</name>
    <dbReference type="NCBI Taxonomy" id="505389"/>
    <lineage>
        <taxon>Bacteria</taxon>
        <taxon>Pseudomonadati</taxon>
        <taxon>Pseudomonadota</taxon>
        <taxon>Alphaproteobacteria</taxon>
        <taxon>Hyphomicrobiales</taxon>
        <taxon>Phyllobacteriaceae</taxon>
        <taxon>Mesorhizobium</taxon>
    </lineage>
</organism>
<dbReference type="Gene3D" id="3.30.470.20">
    <property type="entry name" value="ATP-grasp fold, B domain"/>
    <property type="match status" value="1"/>
</dbReference>
<dbReference type="CDD" id="cd04301">
    <property type="entry name" value="NAT_SF"/>
    <property type="match status" value="1"/>
</dbReference>
<dbReference type="SUPFAM" id="SSF52210">
    <property type="entry name" value="Succinyl-CoA synthetase domains"/>
    <property type="match status" value="2"/>
</dbReference>
<feature type="domain" description="N-acetyltransferase" evidence="6">
    <location>
        <begin position="761"/>
        <end position="915"/>
    </location>
</feature>
<dbReference type="PANTHER" id="PTHR43334">
    <property type="entry name" value="ACETATE--COA LIGASE [ADP-FORMING]"/>
    <property type="match status" value="1"/>
</dbReference>
<evidence type="ECO:0000256" key="3">
    <source>
        <dbReference type="ARBA" id="ARBA00022741"/>
    </source>
</evidence>
<dbReference type="SUPFAM" id="SSF56059">
    <property type="entry name" value="Glutathione synthetase ATP-binding domain-like"/>
    <property type="match status" value="1"/>
</dbReference>
<evidence type="ECO:0000256" key="2">
    <source>
        <dbReference type="ARBA" id="ARBA00022598"/>
    </source>
</evidence>
<dbReference type="InterPro" id="IPR036291">
    <property type="entry name" value="NAD(P)-bd_dom_sf"/>
</dbReference>
<dbReference type="SMART" id="SM00881">
    <property type="entry name" value="CoA_binding"/>
    <property type="match status" value="1"/>
</dbReference>
<dbReference type="Proteomes" id="UP000556329">
    <property type="component" value="Unassembled WGS sequence"/>
</dbReference>
<dbReference type="InterPro" id="IPR000182">
    <property type="entry name" value="GNAT_dom"/>
</dbReference>
<dbReference type="InterPro" id="IPR003781">
    <property type="entry name" value="CoA-bd"/>
</dbReference>
<keyword evidence="3" id="KW-0547">Nucleotide-binding</keyword>
<dbReference type="Pfam" id="PF13607">
    <property type="entry name" value="Succ_CoA_lig"/>
    <property type="match status" value="1"/>
</dbReference>
<dbReference type="SUPFAM" id="SSF51735">
    <property type="entry name" value="NAD(P)-binding Rossmann-fold domains"/>
    <property type="match status" value="1"/>
</dbReference>
<sequence>MIQRNERARSTGDYRHEQETQRVTIRNLEHAFAPKSVAVFGASVRDGSVGRVVFDNIVNGGFEGDIWPVNPKYSQVAGRRCYAKAADLPGIPDLGVIVTPPDTVSGIVRDLGDKGTGAAVVITAGLTRENGLRHAMLDAAKPTLLRVIGPNTVGLMIPPLRLNAGFAHMAAKPGNIALLSQSGAIATSLIDWAVDNNVGFSQIVSLGDMADVDVGDCLDMLAGDMHTRAIVMYLETIPNPRKFISAARAAARVKPVIAIKSGRHEQAAKAAATHTGALSGADRVVDAALLRAGILRVKGLTELFDAAATIARFTPLKRARVGIVTNGGGAGVLVIDQLIDCKGELAALSPATIDTLNAVLPPTWSHANPVDIIGDAPPERYKAAVEAVAADPGTDVVLVMNCPTGLGSPLAAARAVAELAREGMIAGKPVLTCWLGEHTARSGRQILQDAGIASFETPADAATAVSYLSEWSRAQRALMRTPSSRSEDITRDREAVLAIFRQVAREGRRMLTEPEAKAAISAYGITVPKTVVARSPAEAEVAAGKLLKTSEHIVVKLLSNAISHKSDIGGVVLNIADAAAAGAAARAIEARVRKRAPQADIEGYAVQPMVVRERAQELILGMSRDPIFGPTILFGAGGVAVEVMDDTAIALPPLDDVLAGDLIAQTRIGRLLAGFRDRKPADRQSIIAALNGLSQMIVDFPCLVSLDINPLLADAEGVIVLDARIEIKPERVEETGPNPALAIRPYPSGWEKAFLGGGTHYHIRPIKPADIALYPEFLARISPDDLRLRFLSPRKSFSDQMLKRLTQLDYDRNMAFVALETSTGVLAGISRLSCDPDHTVAEYALLVRTDLQGHGLGWELLSRIVDYAKADGIGRIEGIMLSENSKMLAMCREFGFSIRRHPSEPGLVEATLELR</sequence>
<dbReference type="Gene3D" id="3.40.50.261">
    <property type="entry name" value="Succinyl-CoA synthetase domains"/>
    <property type="match status" value="2"/>
</dbReference>
<feature type="region of interest" description="Disordered" evidence="5">
    <location>
        <begin position="1"/>
        <end position="20"/>
    </location>
</feature>
<dbReference type="SUPFAM" id="SSF55729">
    <property type="entry name" value="Acyl-CoA N-acyltransferases (Nat)"/>
    <property type="match status" value="1"/>
</dbReference>
<keyword evidence="7" id="KW-0808">Transferase</keyword>
<name>A0A841PKA2_9HYPH</name>
<dbReference type="EMBL" id="JACHEF010000001">
    <property type="protein sequence ID" value="MBB6408915.1"/>
    <property type="molecule type" value="Genomic_DNA"/>
</dbReference>
<dbReference type="InterPro" id="IPR043938">
    <property type="entry name" value="Ligase_CoA_dom"/>
</dbReference>